<keyword evidence="2" id="KW-1185">Reference proteome</keyword>
<reference evidence="2" key="2">
    <citation type="submission" date="2015-01" db="EMBL/GenBank/DDBJ databases">
        <title>Evolutionary Origins and Diversification of the Mycorrhizal Mutualists.</title>
        <authorList>
            <consortium name="DOE Joint Genome Institute"/>
            <consortium name="Mycorrhizal Genomics Consortium"/>
            <person name="Kohler A."/>
            <person name="Kuo A."/>
            <person name="Nagy L.G."/>
            <person name="Floudas D."/>
            <person name="Copeland A."/>
            <person name="Barry K.W."/>
            <person name="Cichocki N."/>
            <person name="Veneault-Fourrey C."/>
            <person name="LaButti K."/>
            <person name="Lindquist E.A."/>
            <person name="Lipzen A."/>
            <person name="Lundell T."/>
            <person name="Morin E."/>
            <person name="Murat C."/>
            <person name="Riley R."/>
            <person name="Ohm R."/>
            <person name="Sun H."/>
            <person name="Tunlid A."/>
            <person name="Henrissat B."/>
            <person name="Grigoriev I.V."/>
            <person name="Hibbett D.S."/>
            <person name="Martin F."/>
        </authorList>
    </citation>
    <scope>NUCLEOTIDE SEQUENCE [LARGE SCALE GENOMIC DNA]</scope>
    <source>
        <strain evidence="2">Foug A</strain>
    </source>
</reference>
<protein>
    <submittedName>
        <fullName evidence="1">Uncharacterized protein</fullName>
    </submittedName>
</protein>
<gene>
    <name evidence="1" type="ORF">SCLCIDRAFT_686113</name>
</gene>
<evidence type="ECO:0000313" key="2">
    <source>
        <dbReference type="Proteomes" id="UP000053989"/>
    </source>
</evidence>
<dbReference type="Proteomes" id="UP000053989">
    <property type="component" value="Unassembled WGS sequence"/>
</dbReference>
<reference evidence="1 2" key="1">
    <citation type="submission" date="2014-04" db="EMBL/GenBank/DDBJ databases">
        <authorList>
            <consortium name="DOE Joint Genome Institute"/>
            <person name="Kuo A."/>
            <person name="Kohler A."/>
            <person name="Nagy L.G."/>
            <person name="Floudas D."/>
            <person name="Copeland A."/>
            <person name="Barry K.W."/>
            <person name="Cichocki N."/>
            <person name="Veneault-Fourrey C."/>
            <person name="LaButti K."/>
            <person name="Lindquist E.A."/>
            <person name="Lipzen A."/>
            <person name="Lundell T."/>
            <person name="Morin E."/>
            <person name="Murat C."/>
            <person name="Sun H."/>
            <person name="Tunlid A."/>
            <person name="Henrissat B."/>
            <person name="Grigoriev I.V."/>
            <person name="Hibbett D.S."/>
            <person name="Martin F."/>
            <person name="Nordberg H.P."/>
            <person name="Cantor M.N."/>
            <person name="Hua S.X."/>
        </authorList>
    </citation>
    <scope>NUCLEOTIDE SEQUENCE [LARGE SCALE GENOMIC DNA]</scope>
    <source>
        <strain evidence="1 2">Foug A</strain>
    </source>
</reference>
<accession>A0A0C3CR65</accession>
<name>A0A0C3CR65_9AGAM</name>
<organism evidence="1 2">
    <name type="scientific">Scleroderma citrinum Foug A</name>
    <dbReference type="NCBI Taxonomy" id="1036808"/>
    <lineage>
        <taxon>Eukaryota</taxon>
        <taxon>Fungi</taxon>
        <taxon>Dikarya</taxon>
        <taxon>Basidiomycota</taxon>
        <taxon>Agaricomycotina</taxon>
        <taxon>Agaricomycetes</taxon>
        <taxon>Agaricomycetidae</taxon>
        <taxon>Boletales</taxon>
        <taxon>Sclerodermatineae</taxon>
        <taxon>Sclerodermataceae</taxon>
        <taxon>Scleroderma</taxon>
    </lineage>
</organism>
<sequence length="117" mass="13085">MLTSHRLITGGCLNNLRRDSDDDMYLGNSCVSAPNPIDDRRGSGTTVWGAVTFLQPRQYTRAPPWDSIAAAFATLSSLFDFSNNVGLDRWRTGYRTPIVIPVHKPITTNYIPSIYIH</sequence>
<proteinExistence type="predicted"/>
<dbReference type="HOGENOM" id="CLU_2086207_0_0_1"/>
<evidence type="ECO:0000313" key="1">
    <source>
        <dbReference type="EMBL" id="KIM51085.1"/>
    </source>
</evidence>
<dbReference type="AlphaFoldDB" id="A0A0C3CR65"/>
<dbReference type="InParanoid" id="A0A0C3CR65"/>
<dbReference type="EMBL" id="KN822287">
    <property type="protein sequence ID" value="KIM51085.1"/>
    <property type="molecule type" value="Genomic_DNA"/>
</dbReference>